<keyword evidence="1" id="KW-1133">Transmembrane helix</keyword>
<evidence type="ECO:0000256" key="1">
    <source>
        <dbReference type="SAM" id="Phobius"/>
    </source>
</evidence>
<dbReference type="Proteomes" id="UP000596123">
    <property type="component" value="Segment"/>
</dbReference>
<organism evidence="2 3">
    <name type="scientific">Erwinia phage pEa_SNUABM_5</name>
    <dbReference type="NCBI Taxonomy" id="2797313"/>
    <lineage>
        <taxon>Viruses</taxon>
        <taxon>Duplodnaviria</taxon>
        <taxon>Heunggongvirae</taxon>
        <taxon>Uroviricota</taxon>
        <taxon>Caudoviricetes</taxon>
        <taxon>Rivsvirus</taxon>
        <taxon>Rivsvirus SNUABM5</taxon>
    </lineage>
</organism>
<evidence type="ECO:0000313" key="2">
    <source>
        <dbReference type="EMBL" id="QQO90409.1"/>
    </source>
</evidence>
<proteinExistence type="predicted"/>
<keyword evidence="2" id="KW-0808">Transferase</keyword>
<name>A0A7T8IWA6_9CAUD</name>
<keyword evidence="3" id="KW-1185">Reference proteome</keyword>
<dbReference type="GO" id="GO:0016740">
    <property type="term" value="F:transferase activity"/>
    <property type="evidence" value="ECO:0007669"/>
    <property type="project" value="UniProtKB-KW"/>
</dbReference>
<dbReference type="EMBL" id="MW366843">
    <property type="protein sequence ID" value="QQO90409.1"/>
    <property type="molecule type" value="Genomic_DNA"/>
</dbReference>
<gene>
    <name evidence="2" type="ORF">pEaSNUABM5_00267</name>
</gene>
<evidence type="ECO:0000313" key="3">
    <source>
        <dbReference type="Proteomes" id="UP000596123"/>
    </source>
</evidence>
<accession>A0A7T8IWA6</accession>
<protein>
    <submittedName>
        <fullName evidence="2">Putative GNAT N-acetyltransferase</fullName>
    </submittedName>
</protein>
<feature type="transmembrane region" description="Helical" evidence="1">
    <location>
        <begin position="6"/>
        <end position="25"/>
    </location>
</feature>
<keyword evidence="1" id="KW-0812">Transmembrane</keyword>
<keyword evidence="1" id="KW-0472">Membrane</keyword>
<reference evidence="2 3" key="1">
    <citation type="submission" date="2020-12" db="EMBL/GenBank/DDBJ databases">
        <title>Complete genome sequence of Erwinia phage pEa_SNUABM_5.</title>
        <authorList>
            <person name="Kim S.G."/>
            <person name="Lee S.B."/>
            <person name="Kwon J."/>
            <person name="Park S.C."/>
        </authorList>
    </citation>
    <scope>NUCLEOTIDE SEQUENCE [LARGE SCALE GENOMIC DNA]</scope>
</reference>
<sequence>MAVFATIVIAFVVLITLITVVISIGNRTIVAEMEYDLQEALAAIDAARRFYARQSMYHLSGKDYANQKMGVTK</sequence>